<dbReference type="RefSeq" id="WP_119973147.1">
    <property type="nucleotide sequence ID" value="NZ_CP032416.1"/>
</dbReference>
<sequence>MNICFISPELTVYNCEHAKIFFETCKSEMDNYVVDYVVIKNIRQIPVAINKVSNNTLIIMFNNKENSYDAQLTELIAKANANNAKIWTIAIDKDCREPLDLIKNKQSFEVWDKLRVRNFKVYNELKARNLGNDNIKSIALLFSRKIISYISPTLCNEDFLLFVSHRRLDGEDLTARLCDKLKIQAKNDKTFRDVTDVEVGEETQEVIKSALGRSDVLIFLHTPQSAKSEWIEKELRFALLNNIPIIWIQIDDANIDTLPVKPGDKPNISCNSEDFNKEDKLTKIIDDILSQSFHLVMEYSYNIYDQINTFKDFCQNQHIKFTEESFDRMIYCLSASRKGYFYPQREIKQYVQYFGKRYSSNDIIKLNNFLDNKKYKNYNLYDSAIILSNNINYKRLQDQNNNKIIEENCEDFYYRWREYMNKVKVKYDEEIVISGDFSECEEIYKQSLTDAVNLFSKEILKSGLTLVFGSHPTFQNIIFEIGQKVRPEDYKKAIKMYISKFFKERYNLFEIMRNATVYETEKVGTGNSKEDREESLALMRNKMINRENVKALICMGGKIKKDANLQGIDSEIKIARASDIPVFLVGSVGGRSSQLATEYKKCGKWNELNGAPNELNEQLLYGFDYRKLANEVINFLKND</sequence>
<organism evidence="2 3">
    <name type="scientific">Clostridium fermenticellae</name>
    <dbReference type="NCBI Taxonomy" id="2068654"/>
    <lineage>
        <taxon>Bacteria</taxon>
        <taxon>Bacillati</taxon>
        <taxon>Bacillota</taxon>
        <taxon>Clostridia</taxon>
        <taxon>Eubacteriales</taxon>
        <taxon>Clostridiaceae</taxon>
        <taxon>Clostridium</taxon>
    </lineage>
</organism>
<dbReference type="Pfam" id="PF13676">
    <property type="entry name" value="TIR_2"/>
    <property type="match status" value="1"/>
</dbReference>
<evidence type="ECO:0000259" key="1">
    <source>
        <dbReference type="PROSITE" id="PS50104"/>
    </source>
</evidence>
<keyword evidence="2" id="KW-0675">Receptor</keyword>
<accession>A0A386H517</accession>
<evidence type="ECO:0000313" key="3">
    <source>
        <dbReference type="Proteomes" id="UP000266301"/>
    </source>
</evidence>
<proteinExistence type="predicted"/>
<dbReference type="InterPro" id="IPR041197">
    <property type="entry name" value="LD_cluster3"/>
</dbReference>
<dbReference type="Gene3D" id="3.40.50.10140">
    <property type="entry name" value="Toll/interleukin-1 receptor homology (TIR) domain"/>
    <property type="match status" value="1"/>
</dbReference>
<dbReference type="PROSITE" id="PS50104">
    <property type="entry name" value="TIR"/>
    <property type="match status" value="1"/>
</dbReference>
<dbReference type="Pfam" id="PF18180">
    <property type="entry name" value="LD_cluster3"/>
    <property type="match status" value="1"/>
</dbReference>
<dbReference type="EMBL" id="CP032416">
    <property type="protein sequence ID" value="AYD40812.1"/>
    <property type="molecule type" value="Genomic_DNA"/>
</dbReference>
<dbReference type="GO" id="GO:0007165">
    <property type="term" value="P:signal transduction"/>
    <property type="evidence" value="ECO:0007669"/>
    <property type="project" value="InterPro"/>
</dbReference>
<dbReference type="Proteomes" id="UP000266301">
    <property type="component" value="Chromosome"/>
</dbReference>
<dbReference type="AlphaFoldDB" id="A0A386H517"/>
<dbReference type="OrthoDB" id="1937354at2"/>
<dbReference type="SUPFAM" id="SSF52200">
    <property type="entry name" value="Toll/Interleukin receptor TIR domain"/>
    <property type="match status" value="1"/>
</dbReference>
<name>A0A386H517_9CLOT</name>
<feature type="domain" description="TIR" evidence="1">
    <location>
        <begin position="157"/>
        <end position="292"/>
    </location>
</feature>
<dbReference type="InterPro" id="IPR035897">
    <property type="entry name" value="Toll_tir_struct_dom_sf"/>
</dbReference>
<reference evidence="2 3" key="1">
    <citation type="journal article" date="2019" name="Int. J. Syst. Evol. Microbiol.">
        <title>Clostridium fermenticellae sp. nov., isolated from the mud in a fermentation cellar for the production of the Chinese liquor, baijiu.</title>
        <authorList>
            <person name="Xu P.X."/>
            <person name="Chai L.J."/>
            <person name="Qiu T."/>
            <person name="Zhang X.J."/>
            <person name="Lu Z.M."/>
            <person name="Xiao C."/>
            <person name="Wang S.T."/>
            <person name="Shen C.H."/>
            <person name="Shi J.S."/>
            <person name="Xu Z.H."/>
        </authorList>
    </citation>
    <scope>NUCLEOTIDE SEQUENCE [LARGE SCALE GENOMIC DNA]</scope>
    <source>
        <strain evidence="2 3">JN500901</strain>
    </source>
</reference>
<evidence type="ECO:0000313" key="2">
    <source>
        <dbReference type="EMBL" id="AYD40812.1"/>
    </source>
</evidence>
<keyword evidence="3" id="KW-1185">Reference proteome</keyword>
<dbReference type="InterPro" id="IPR000157">
    <property type="entry name" value="TIR_dom"/>
</dbReference>
<protein>
    <submittedName>
        <fullName evidence="2">Toll/interleukin-1 receptor domain-containing protein</fullName>
    </submittedName>
</protein>
<gene>
    <name evidence="2" type="ORF">D4Z93_09850</name>
</gene>
<dbReference type="KEGG" id="cfer:D4Z93_09850"/>